<comment type="caution">
    <text evidence="1">The sequence shown here is derived from an EMBL/GenBank/DDBJ whole genome shotgun (WGS) entry which is preliminary data.</text>
</comment>
<sequence length="135" mass="14282">MTAGHCELCTCYGSVGAGITGGMNKEIELFTLEYPHDPQVVWSALCRATATMGQARTDDSAMTVQFSTGVSLTSWGEHMIAQVAPARQGAQVVVRGRPKGSFLTTELGEKIHARGIRKDLEQAMEGALPSPSTAG</sequence>
<dbReference type="Proteomes" id="UP001501231">
    <property type="component" value="Unassembled WGS sequence"/>
</dbReference>
<protein>
    <submittedName>
        <fullName evidence="1">Uncharacterized protein</fullName>
    </submittedName>
</protein>
<keyword evidence="2" id="KW-1185">Reference proteome</keyword>
<evidence type="ECO:0000313" key="2">
    <source>
        <dbReference type="Proteomes" id="UP001501231"/>
    </source>
</evidence>
<name>A0ABN3IPS5_9ACTN</name>
<gene>
    <name evidence="1" type="ORF">GCM10010191_19870</name>
</gene>
<proteinExistence type="predicted"/>
<dbReference type="EMBL" id="BAAARW010000006">
    <property type="protein sequence ID" value="GAA2410906.1"/>
    <property type="molecule type" value="Genomic_DNA"/>
</dbReference>
<reference evidence="1 2" key="1">
    <citation type="journal article" date="2019" name="Int. J. Syst. Evol. Microbiol.">
        <title>The Global Catalogue of Microorganisms (GCM) 10K type strain sequencing project: providing services to taxonomists for standard genome sequencing and annotation.</title>
        <authorList>
            <consortium name="The Broad Institute Genomics Platform"/>
            <consortium name="The Broad Institute Genome Sequencing Center for Infectious Disease"/>
            <person name="Wu L."/>
            <person name="Ma J."/>
        </authorList>
    </citation>
    <scope>NUCLEOTIDE SEQUENCE [LARGE SCALE GENOMIC DNA]</scope>
    <source>
        <strain evidence="1 2">JCM 3325</strain>
    </source>
</reference>
<organism evidence="1 2">
    <name type="scientific">Actinomadura vinacea</name>
    <dbReference type="NCBI Taxonomy" id="115336"/>
    <lineage>
        <taxon>Bacteria</taxon>
        <taxon>Bacillati</taxon>
        <taxon>Actinomycetota</taxon>
        <taxon>Actinomycetes</taxon>
        <taxon>Streptosporangiales</taxon>
        <taxon>Thermomonosporaceae</taxon>
        <taxon>Actinomadura</taxon>
    </lineage>
</organism>
<evidence type="ECO:0000313" key="1">
    <source>
        <dbReference type="EMBL" id="GAA2410906.1"/>
    </source>
</evidence>
<accession>A0ABN3IPS5</accession>